<organism evidence="1 2">
    <name type="scientific">Anisodus tanguticus</name>
    <dbReference type="NCBI Taxonomy" id="243964"/>
    <lineage>
        <taxon>Eukaryota</taxon>
        <taxon>Viridiplantae</taxon>
        <taxon>Streptophyta</taxon>
        <taxon>Embryophyta</taxon>
        <taxon>Tracheophyta</taxon>
        <taxon>Spermatophyta</taxon>
        <taxon>Magnoliopsida</taxon>
        <taxon>eudicotyledons</taxon>
        <taxon>Gunneridae</taxon>
        <taxon>Pentapetalae</taxon>
        <taxon>asterids</taxon>
        <taxon>lamiids</taxon>
        <taxon>Solanales</taxon>
        <taxon>Solanaceae</taxon>
        <taxon>Solanoideae</taxon>
        <taxon>Hyoscyameae</taxon>
        <taxon>Anisodus</taxon>
    </lineage>
</organism>
<dbReference type="Gene3D" id="3.60.40.10">
    <property type="entry name" value="PPM-type phosphatase domain"/>
    <property type="match status" value="1"/>
</dbReference>
<keyword evidence="2" id="KW-1185">Reference proteome</keyword>
<dbReference type="AlphaFoldDB" id="A0AAE1RJR6"/>
<reference evidence="1" key="1">
    <citation type="submission" date="2023-12" db="EMBL/GenBank/DDBJ databases">
        <title>Genome assembly of Anisodus tanguticus.</title>
        <authorList>
            <person name="Wang Y.-J."/>
        </authorList>
    </citation>
    <scope>NUCLEOTIDE SEQUENCE</scope>
    <source>
        <strain evidence="1">KB-2021</strain>
        <tissue evidence="1">Leaf</tissue>
    </source>
</reference>
<evidence type="ECO:0000313" key="2">
    <source>
        <dbReference type="Proteomes" id="UP001291623"/>
    </source>
</evidence>
<protein>
    <recommendedName>
        <fullName evidence="3">PPM-type phosphatase domain-containing protein</fullName>
    </recommendedName>
</protein>
<evidence type="ECO:0000313" key="1">
    <source>
        <dbReference type="EMBL" id="KAK4352399.1"/>
    </source>
</evidence>
<dbReference type="InterPro" id="IPR036457">
    <property type="entry name" value="PPM-type-like_dom_sf"/>
</dbReference>
<dbReference type="SUPFAM" id="SSF81606">
    <property type="entry name" value="PP2C-like"/>
    <property type="match status" value="1"/>
</dbReference>
<dbReference type="EMBL" id="JAVYJV010000015">
    <property type="protein sequence ID" value="KAK4352399.1"/>
    <property type="molecule type" value="Genomic_DNA"/>
</dbReference>
<accession>A0AAE1RJR6</accession>
<gene>
    <name evidence="1" type="ORF">RND71_027917</name>
</gene>
<name>A0AAE1RJR6_9SOLA</name>
<proteinExistence type="predicted"/>
<comment type="caution">
    <text evidence="1">The sequence shown here is derived from an EMBL/GenBank/DDBJ whole genome shotgun (WGS) entry which is preliminary data.</text>
</comment>
<sequence>MEDHHVAKFVQIDEHELGLFAIYDGHLGDEVPSYLQKHLFANILEEVCFH</sequence>
<dbReference type="Proteomes" id="UP001291623">
    <property type="component" value="Unassembled WGS sequence"/>
</dbReference>
<evidence type="ECO:0008006" key="3">
    <source>
        <dbReference type="Google" id="ProtNLM"/>
    </source>
</evidence>